<comment type="caution">
    <text evidence="2">The sequence shown here is derived from an EMBL/GenBank/DDBJ whole genome shotgun (WGS) entry which is preliminary data.</text>
</comment>
<protein>
    <recommendedName>
        <fullName evidence="4">ABC transporter substrate-binding protein</fullName>
    </recommendedName>
</protein>
<evidence type="ECO:0000313" key="2">
    <source>
        <dbReference type="EMBL" id="MER6985200.1"/>
    </source>
</evidence>
<keyword evidence="3" id="KW-1185">Reference proteome</keyword>
<sequence length="62" mass="6343">MRTTARPSRRSVLLGIAGAGAATMLGAAPSWAVSDDTVTVTAIPSAESERLRLAAALRGSEF</sequence>
<feature type="signal peptide" evidence="1">
    <location>
        <begin position="1"/>
        <end position="32"/>
    </location>
</feature>
<evidence type="ECO:0008006" key="4">
    <source>
        <dbReference type="Google" id="ProtNLM"/>
    </source>
</evidence>
<feature type="non-terminal residue" evidence="2">
    <location>
        <position position="62"/>
    </location>
</feature>
<feature type="chain" id="PRO_5047418507" description="ABC transporter substrate-binding protein" evidence="1">
    <location>
        <begin position="33"/>
        <end position="62"/>
    </location>
</feature>
<dbReference type="Proteomes" id="UP001458415">
    <property type="component" value="Unassembled WGS sequence"/>
</dbReference>
<keyword evidence="1" id="KW-0732">Signal</keyword>
<proteinExistence type="predicted"/>
<gene>
    <name evidence="2" type="ORF">ABT317_51770</name>
</gene>
<evidence type="ECO:0000313" key="3">
    <source>
        <dbReference type="Proteomes" id="UP001458415"/>
    </source>
</evidence>
<organism evidence="2 3">
    <name type="scientific">Streptomyces carpinensis</name>
    <dbReference type="NCBI Taxonomy" id="66369"/>
    <lineage>
        <taxon>Bacteria</taxon>
        <taxon>Bacillati</taxon>
        <taxon>Actinomycetota</taxon>
        <taxon>Actinomycetes</taxon>
        <taxon>Kitasatosporales</taxon>
        <taxon>Streptomycetaceae</taxon>
        <taxon>Streptomyces</taxon>
    </lineage>
</organism>
<dbReference type="EMBL" id="JBEPCU010002278">
    <property type="protein sequence ID" value="MER6985200.1"/>
    <property type="molecule type" value="Genomic_DNA"/>
</dbReference>
<reference evidence="2 3" key="1">
    <citation type="submission" date="2024-06" db="EMBL/GenBank/DDBJ databases">
        <title>The Natural Products Discovery Center: Release of the First 8490 Sequenced Strains for Exploring Actinobacteria Biosynthetic Diversity.</title>
        <authorList>
            <person name="Kalkreuter E."/>
            <person name="Kautsar S.A."/>
            <person name="Yang D."/>
            <person name="Bader C.D."/>
            <person name="Teijaro C.N."/>
            <person name="Fluegel L."/>
            <person name="Davis C.M."/>
            <person name="Simpson J.R."/>
            <person name="Lauterbach L."/>
            <person name="Steele A.D."/>
            <person name="Gui C."/>
            <person name="Meng S."/>
            <person name="Li G."/>
            <person name="Viehrig K."/>
            <person name="Ye F."/>
            <person name="Su P."/>
            <person name="Kiefer A.F."/>
            <person name="Nichols A."/>
            <person name="Cepeda A.J."/>
            <person name="Yan W."/>
            <person name="Fan B."/>
            <person name="Jiang Y."/>
            <person name="Adhikari A."/>
            <person name="Zheng C.-J."/>
            <person name="Schuster L."/>
            <person name="Cowan T.M."/>
            <person name="Smanski M.J."/>
            <person name="Chevrette M.G."/>
            <person name="De Carvalho L.P.S."/>
            <person name="Shen B."/>
        </authorList>
    </citation>
    <scope>NUCLEOTIDE SEQUENCE [LARGE SCALE GENOMIC DNA]</scope>
    <source>
        <strain evidence="2 3">NPDC000634</strain>
    </source>
</reference>
<name>A0ABV1WLX1_9ACTN</name>
<evidence type="ECO:0000256" key="1">
    <source>
        <dbReference type="SAM" id="SignalP"/>
    </source>
</evidence>
<accession>A0ABV1WLX1</accession>
<dbReference type="PROSITE" id="PS51318">
    <property type="entry name" value="TAT"/>
    <property type="match status" value="1"/>
</dbReference>
<dbReference type="InterPro" id="IPR006311">
    <property type="entry name" value="TAT_signal"/>
</dbReference>